<comment type="caution">
    <text evidence="3">Lacks conserved residue(s) required for the propagation of feature annotation.</text>
</comment>
<comment type="caution">
    <text evidence="5">The sequence shown here is derived from an EMBL/GenBank/DDBJ whole genome shotgun (WGS) entry which is preliminary data.</text>
</comment>
<dbReference type="GO" id="GO:0006979">
    <property type="term" value="P:response to oxidative stress"/>
    <property type="evidence" value="ECO:0007669"/>
    <property type="project" value="InterPro"/>
</dbReference>
<feature type="domain" description="MsrB" evidence="4">
    <location>
        <begin position="13"/>
        <end position="136"/>
    </location>
</feature>
<dbReference type="STRING" id="270498.CHK_0923"/>
<dbReference type="SUPFAM" id="SSF51316">
    <property type="entry name" value="Mss4-like"/>
    <property type="match status" value="1"/>
</dbReference>
<accession>A0A0M2NLB4</accession>
<evidence type="ECO:0000256" key="2">
    <source>
        <dbReference type="ARBA" id="ARBA00048488"/>
    </source>
</evidence>
<dbReference type="HAMAP" id="MF_01400">
    <property type="entry name" value="MsrB"/>
    <property type="match status" value="1"/>
</dbReference>
<name>A0A0M2NLB4_9FIRM</name>
<dbReference type="PATRIC" id="fig|270498.16.peg.519"/>
<reference evidence="5 6" key="1">
    <citation type="submission" date="2015-04" db="EMBL/GenBank/DDBJ databases">
        <title>Draft genome sequence of bacteremic isolate Catabacter hongkongensis type strain HKU16T.</title>
        <authorList>
            <person name="Lau S.K."/>
            <person name="Teng J.L."/>
            <person name="Huang Y."/>
            <person name="Curreem S.O."/>
            <person name="Tsui S.K."/>
            <person name="Woo P.C."/>
        </authorList>
    </citation>
    <scope>NUCLEOTIDE SEQUENCE [LARGE SCALE GENOMIC DNA]</scope>
    <source>
        <strain evidence="5 6">HKU16</strain>
    </source>
</reference>
<gene>
    <name evidence="3" type="primary">msrB</name>
    <name evidence="5" type="ORF">CHK_0923</name>
</gene>
<dbReference type="GO" id="GO:0005737">
    <property type="term" value="C:cytoplasm"/>
    <property type="evidence" value="ECO:0007669"/>
    <property type="project" value="TreeGrafter"/>
</dbReference>
<dbReference type="EC" id="1.8.4.12" evidence="3"/>
<dbReference type="PANTHER" id="PTHR10173:SF59">
    <property type="entry name" value="PEPTIDE METHIONINE SULFOXIDE REDUCTASE MSRA_MSRB"/>
    <property type="match status" value="1"/>
</dbReference>
<dbReference type="EMBL" id="LAYJ01000068">
    <property type="protein sequence ID" value="KKI51756.1"/>
    <property type="molecule type" value="Genomic_DNA"/>
</dbReference>
<dbReference type="OrthoDB" id="4174719at2"/>
<organism evidence="5 6">
    <name type="scientific">Christensenella hongkongensis</name>
    <dbReference type="NCBI Taxonomy" id="270498"/>
    <lineage>
        <taxon>Bacteria</taxon>
        <taxon>Bacillati</taxon>
        <taxon>Bacillota</taxon>
        <taxon>Clostridia</taxon>
        <taxon>Christensenellales</taxon>
        <taxon>Christensenellaceae</taxon>
        <taxon>Christensenella</taxon>
    </lineage>
</organism>
<dbReference type="NCBIfam" id="TIGR00357">
    <property type="entry name" value="peptide-methionine (R)-S-oxide reductase MsrB"/>
    <property type="match status" value="1"/>
</dbReference>
<sequence>MREPTGSYNRPSDEELKKRLTARQYDVMCNNGTEAPYSSEYWDSDAEGIYVNAVTGEPLFTSYDKFSSGCGWPSFSKPIDEASIREKNDTSHGMVRTEVRSTGGDFHLGHVFTDGPEERGGLRYCINGAAIRFIPREDIEVEGYSYLLPYLKSREREAENKK</sequence>
<comment type="similarity">
    <text evidence="3">Belongs to the MsrB Met sulfoxide reductase family.</text>
</comment>
<dbReference type="InterPro" id="IPR028427">
    <property type="entry name" value="Met_Sox_Rdtase_MsrB"/>
</dbReference>
<evidence type="ECO:0000313" key="5">
    <source>
        <dbReference type="EMBL" id="KKI51756.1"/>
    </source>
</evidence>
<dbReference type="Pfam" id="PF01641">
    <property type="entry name" value="SelR"/>
    <property type="match status" value="1"/>
</dbReference>
<dbReference type="GO" id="GO:0033743">
    <property type="term" value="F:peptide-methionine (R)-S-oxide reductase activity"/>
    <property type="evidence" value="ECO:0007669"/>
    <property type="project" value="UniProtKB-UniRule"/>
</dbReference>
<dbReference type="FunFam" id="2.170.150.20:FF:000003">
    <property type="entry name" value="Peptide methionine sulfoxide reductase MsrB"/>
    <property type="match status" value="1"/>
</dbReference>
<evidence type="ECO:0000259" key="4">
    <source>
        <dbReference type="PROSITE" id="PS51790"/>
    </source>
</evidence>
<dbReference type="InterPro" id="IPR002579">
    <property type="entry name" value="Met_Sox_Rdtase_MsrB_dom"/>
</dbReference>
<dbReference type="Gene3D" id="2.170.150.20">
    <property type="entry name" value="Peptide methionine sulfoxide reductase"/>
    <property type="match status" value="1"/>
</dbReference>
<dbReference type="GO" id="GO:0030091">
    <property type="term" value="P:protein repair"/>
    <property type="evidence" value="ECO:0007669"/>
    <property type="project" value="InterPro"/>
</dbReference>
<dbReference type="PANTHER" id="PTHR10173">
    <property type="entry name" value="METHIONINE SULFOXIDE REDUCTASE"/>
    <property type="match status" value="1"/>
</dbReference>
<protein>
    <recommendedName>
        <fullName evidence="3">Peptide methionine sulfoxide reductase MsrB</fullName>
        <ecNumber evidence="3">1.8.4.12</ecNumber>
    </recommendedName>
    <alternativeName>
        <fullName evidence="3">Peptide-methionine (R)-S-oxide reductase</fullName>
    </alternativeName>
</protein>
<dbReference type="RefSeq" id="WP_046442817.1">
    <property type="nucleotide sequence ID" value="NZ_CAUERS010000121.1"/>
</dbReference>
<keyword evidence="6" id="KW-1185">Reference proteome</keyword>
<dbReference type="PROSITE" id="PS51790">
    <property type="entry name" value="MSRB"/>
    <property type="match status" value="1"/>
</dbReference>
<evidence type="ECO:0000313" key="6">
    <source>
        <dbReference type="Proteomes" id="UP000034076"/>
    </source>
</evidence>
<evidence type="ECO:0000256" key="1">
    <source>
        <dbReference type="ARBA" id="ARBA00023002"/>
    </source>
</evidence>
<dbReference type="Proteomes" id="UP000034076">
    <property type="component" value="Unassembled WGS sequence"/>
</dbReference>
<dbReference type="InterPro" id="IPR011057">
    <property type="entry name" value="Mss4-like_sf"/>
</dbReference>
<keyword evidence="1 3" id="KW-0560">Oxidoreductase</keyword>
<proteinExistence type="inferred from homology"/>
<dbReference type="AlphaFoldDB" id="A0A0M2NLB4"/>
<comment type="catalytic activity">
    <reaction evidence="2 3">
        <text>L-methionyl-[protein] + [thioredoxin]-disulfide + H2O = L-methionyl-(R)-S-oxide-[protein] + [thioredoxin]-dithiol</text>
        <dbReference type="Rhea" id="RHEA:24164"/>
        <dbReference type="Rhea" id="RHEA-COMP:10698"/>
        <dbReference type="Rhea" id="RHEA-COMP:10700"/>
        <dbReference type="Rhea" id="RHEA-COMP:12313"/>
        <dbReference type="Rhea" id="RHEA-COMP:12314"/>
        <dbReference type="ChEBI" id="CHEBI:15377"/>
        <dbReference type="ChEBI" id="CHEBI:16044"/>
        <dbReference type="ChEBI" id="CHEBI:29950"/>
        <dbReference type="ChEBI" id="CHEBI:45764"/>
        <dbReference type="ChEBI" id="CHEBI:50058"/>
        <dbReference type="EC" id="1.8.4.12"/>
    </reaction>
</comment>
<evidence type="ECO:0000256" key="3">
    <source>
        <dbReference type="HAMAP-Rule" id="MF_01400"/>
    </source>
</evidence>
<feature type="active site" description="Nucleophile" evidence="3">
    <location>
        <position position="125"/>
    </location>
</feature>